<protein>
    <submittedName>
        <fullName evidence="1">Uncharacterized protein</fullName>
    </submittedName>
</protein>
<name>A0ABW3VNN2_9PSEU</name>
<dbReference type="Proteomes" id="UP001597182">
    <property type="component" value="Unassembled WGS sequence"/>
</dbReference>
<sequence>MDHHEKMRLRAAAFRATRLYPGPVGELISKEILTWEEFGYRLGGTQLIMRLVDHVLQSPLTSSGEAAA</sequence>
<dbReference type="RefSeq" id="WP_041760050.1">
    <property type="nucleotide sequence ID" value="NZ_BAABKS010000002.1"/>
</dbReference>
<reference evidence="2" key="1">
    <citation type="journal article" date="2019" name="Int. J. Syst. Evol. Microbiol.">
        <title>The Global Catalogue of Microorganisms (GCM) 10K type strain sequencing project: providing services to taxonomists for standard genome sequencing and annotation.</title>
        <authorList>
            <consortium name="The Broad Institute Genomics Platform"/>
            <consortium name="The Broad Institute Genome Sequencing Center for Infectious Disease"/>
            <person name="Wu L."/>
            <person name="Ma J."/>
        </authorList>
    </citation>
    <scope>NUCLEOTIDE SEQUENCE [LARGE SCALE GENOMIC DNA]</scope>
    <source>
        <strain evidence="2">CCUG 49018</strain>
    </source>
</reference>
<organism evidence="1 2">
    <name type="scientific">Pseudonocardia benzenivorans</name>
    <dbReference type="NCBI Taxonomy" id="228005"/>
    <lineage>
        <taxon>Bacteria</taxon>
        <taxon>Bacillati</taxon>
        <taxon>Actinomycetota</taxon>
        <taxon>Actinomycetes</taxon>
        <taxon>Pseudonocardiales</taxon>
        <taxon>Pseudonocardiaceae</taxon>
        <taxon>Pseudonocardia</taxon>
    </lineage>
</organism>
<evidence type="ECO:0000313" key="2">
    <source>
        <dbReference type="Proteomes" id="UP001597182"/>
    </source>
</evidence>
<gene>
    <name evidence="1" type="ORF">ACFQ34_25880</name>
</gene>
<accession>A0ABW3VNN2</accession>
<dbReference type="EMBL" id="JBHTMB010000241">
    <property type="protein sequence ID" value="MFD1236731.1"/>
    <property type="molecule type" value="Genomic_DNA"/>
</dbReference>
<proteinExistence type="predicted"/>
<comment type="caution">
    <text evidence="1">The sequence shown here is derived from an EMBL/GenBank/DDBJ whole genome shotgun (WGS) entry which is preliminary data.</text>
</comment>
<evidence type="ECO:0000313" key="1">
    <source>
        <dbReference type="EMBL" id="MFD1236731.1"/>
    </source>
</evidence>
<keyword evidence="2" id="KW-1185">Reference proteome</keyword>